<dbReference type="InterPro" id="IPR007391">
    <property type="entry name" value="Vancomycin_resist_VanW"/>
</dbReference>
<sequence>MKRFLLPLLLTWPGAALAAQPAPQLALAQDLQLTFKGELKKIDDGQLVTAPVTKSWTLPAKWVARSREYNKLSSYLTPYLDRVEKETFVRGRPAKFEQVGNKWVATDQPEWKLDRPATEAKLLEAIRTGATTLPVVFSEKVPQRSVALLAERGVMRNLASARSSFTGSPDFRVKNIVVGSSKLDYQWVAPGEDFDFNKSMGDINAANGFVPGYIISGGTLALEDGGGICQVSTTIFRALWEAGLPIVERNQHSYRVHYYDPVGYEATVYAPSKNLRMKNDTDAYIFIQASWNTATQKLRFDVFGPDTGRKTQISAPVVTDVKPAASPTFTPDKRVVLGQQRLLDQPMEGMTSVITRTVTFRDGTSQQDSIKSVYKPWGAVYGVHPSDPRLKQTEAQAKK</sequence>
<accession>Q9RYC5</accession>
<protein>
    <recommendedName>
        <fullName evidence="4">Vancomycin B-type resistance protein VanW</fullName>
    </recommendedName>
</protein>
<dbReference type="PIR" id="B75569">
    <property type="entry name" value="B75569"/>
</dbReference>
<dbReference type="eggNOG" id="COG2720">
    <property type="taxonomic scope" value="Bacteria"/>
</dbReference>
<dbReference type="HOGENOM" id="CLU_047936_0_0_0"/>
<evidence type="ECO:0000313" key="3">
    <source>
        <dbReference type="Proteomes" id="UP000002524"/>
    </source>
</evidence>
<dbReference type="OrthoDB" id="9813301at2"/>
<dbReference type="PANTHER" id="PTHR35788">
    <property type="entry name" value="EXPORTED PROTEIN-RELATED"/>
    <property type="match status" value="1"/>
</dbReference>
<keyword evidence="3" id="KW-1185">Reference proteome</keyword>
<dbReference type="EMBL" id="AE000513">
    <property type="protein sequence ID" value="AAF09617.1"/>
    <property type="molecule type" value="Genomic_DNA"/>
</dbReference>
<dbReference type="STRING" id="243230.DR_0025"/>
<dbReference type="Proteomes" id="UP000002524">
    <property type="component" value="Chromosome 1"/>
</dbReference>
<dbReference type="PANTHER" id="PTHR35788:SF1">
    <property type="entry name" value="EXPORTED PROTEIN"/>
    <property type="match status" value="1"/>
</dbReference>
<dbReference type="AlphaFoldDB" id="Q9RYC5"/>
<dbReference type="PaxDb" id="243230-DR_0025"/>
<proteinExistence type="predicted"/>
<dbReference type="PATRIC" id="fig|243230.17.peg.190"/>
<dbReference type="InterPro" id="IPR052913">
    <property type="entry name" value="Glycopeptide_resist_protein"/>
</dbReference>
<feature type="chain" id="PRO_5009974336" description="Vancomycin B-type resistance protein VanW" evidence="1">
    <location>
        <begin position="19"/>
        <end position="399"/>
    </location>
</feature>
<dbReference type="EnsemblBacteria" id="AAF09617">
    <property type="protein sequence ID" value="AAF09617"/>
    <property type="gene ID" value="DR_0025"/>
</dbReference>
<evidence type="ECO:0000256" key="1">
    <source>
        <dbReference type="SAM" id="SignalP"/>
    </source>
</evidence>
<name>Q9RYC5_DEIRA</name>
<dbReference type="Pfam" id="PF04294">
    <property type="entry name" value="VanW"/>
    <property type="match status" value="1"/>
</dbReference>
<dbReference type="RefSeq" id="WP_010886673.1">
    <property type="nucleotide sequence ID" value="NC_001263.1"/>
</dbReference>
<gene>
    <name evidence="2" type="ordered locus">DR_0025</name>
</gene>
<evidence type="ECO:0000313" key="2">
    <source>
        <dbReference type="EMBL" id="AAF09617.1"/>
    </source>
</evidence>
<dbReference type="GeneID" id="69516254"/>
<reference evidence="2 3" key="1">
    <citation type="journal article" date="1999" name="Science">
        <title>Genome sequence of the radioresistant bacterium Deinococcus radiodurans R1.</title>
        <authorList>
            <person name="White O."/>
            <person name="Eisen J.A."/>
            <person name="Heidelberg J.F."/>
            <person name="Hickey E.K."/>
            <person name="Peterson J.D."/>
            <person name="Dodson R.J."/>
            <person name="Haft D.H."/>
            <person name="Gwinn M.L."/>
            <person name="Nelson W.C."/>
            <person name="Richardson D.L."/>
            <person name="Moffat K.S."/>
            <person name="Qin H."/>
            <person name="Jiang L."/>
            <person name="Pamphile W."/>
            <person name="Crosby M."/>
            <person name="Shen M."/>
            <person name="Vamathevan J.J."/>
            <person name="Lam P."/>
            <person name="McDonald L."/>
            <person name="Utterback T."/>
            <person name="Zalewski C."/>
            <person name="Makarova K.S."/>
            <person name="Aravind L."/>
            <person name="Daly M.J."/>
            <person name="Minton K.W."/>
            <person name="Fleischmann R.D."/>
            <person name="Ketchum K.A."/>
            <person name="Nelson K.E."/>
            <person name="Salzberg S."/>
            <person name="Smith H.O."/>
            <person name="Venter J.C."/>
            <person name="Fraser C.M."/>
        </authorList>
    </citation>
    <scope>NUCLEOTIDE SEQUENCE [LARGE SCALE GENOMIC DNA]</scope>
    <source>
        <strain evidence="3">ATCC 13939 / DSM 20539 / JCM 16871 / LMG 4051 / NBRC 15346 / NCIMB 9279 / R1 / VKM B-1422</strain>
    </source>
</reference>
<organism evidence="2 3">
    <name type="scientific">Deinococcus radiodurans (strain ATCC 13939 / DSM 20539 / JCM 16871 / CCUG 27074 / LMG 4051 / NBRC 15346 / NCIMB 9279 / VKM B-1422 / R1)</name>
    <dbReference type="NCBI Taxonomy" id="243230"/>
    <lineage>
        <taxon>Bacteria</taxon>
        <taxon>Thermotogati</taxon>
        <taxon>Deinococcota</taxon>
        <taxon>Deinococci</taxon>
        <taxon>Deinococcales</taxon>
        <taxon>Deinococcaceae</taxon>
        <taxon>Deinococcus</taxon>
    </lineage>
</organism>
<keyword evidence="1" id="KW-0732">Signal</keyword>
<dbReference type="InParanoid" id="Q9RYC5"/>
<feature type="signal peptide" evidence="1">
    <location>
        <begin position="1"/>
        <end position="18"/>
    </location>
</feature>
<evidence type="ECO:0008006" key="4">
    <source>
        <dbReference type="Google" id="ProtNLM"/>
    </source>
</evidence>
<dbReference type="KEGG" id="dra:DR_0025"/>